<dbReference type="SUPFAM" id="SSF51556">
    <property type="entry name" value="Metallo-dependent hydrolases"/>
    <property type="match status" value="1"/>
</dbReference>
<feature type="domain" description="Amidohydrolase 3" evidence="1">
    <location>
        <begin position="53"/>
        <end position="544"/>
    </location>
</feature>
<evidence type="ECO:0000259" key="1">
    <source>
        <dbReference type="Pfam" id="PF07969"/>
    </source>
</evidence>
<dbReference type="InterPro" id="IPR032466">
    <property type="entry name" value="Metal_Hydrolase"/>
</dbReference>
<dbReference type="PANTHER" id="PTHR22642:SF2">
    <property type="entry name" value="PROTEIN LONG AFTER FAR-RED 3"/>
    <property type="match status" value="1"/>
</dbReference>
<dbReference type="Proteomes" id="UP000824264">
    <property type="component" value="Unassembled WGS sequence"/>
</dbReference>
<dbReference type="GO" id="GO:0016810">
    <property type="term" value="F:hydrolase activity, acting on carbon-nitrogen (but not peptide) bonds"/>
    <property type="evidence" value="ECO:0007669"/>
    <property type="project" value="InterPro"/>
</dbReference>
<dbReference type="Gene3D" id="2.30.40.10">
    <property type="entry name" value="Urease, subunit C, domain 1"/>
    <property type="match status" value="1"/>
</dbReference>
<reference evidence="2" key="2">
    <citation type="submission" date="2021-04" db="EMBL/GenBank/DDBJ databases">
        <authorList>
            <person name="Gilroy R."/>
        </authorList>
    </citation>
    <scope>NUCLEOTIDE SEQUENCE</scope>
    <source>
        <strain evidence="2">ChiSxjej5B17-1746</strain>
    </source>
</reference>
<dbReference type="InterPro" id="IPR033932">
    <property type="entry name" value="YtcJ-like"/>
</dbReference>
<organism evidence="2 3">
    <name type="scientific">Candidatus Bilophila faecipullorum</name>
    <dbReference type="NCBI Taxonomy" id="2838482"/>
    <lineage>
        <taxon>Bacteria</taxon>
        <taxon>Pseudomonadati</taxon>
        <taxon>Thermodesulfobacteriota</taxon>
        <taxon>Desulfovibrionia</taxon>
        <taxon>Desulfovibrionales</taxon>
        <taxon>Desulfovibrionaceae</taxon>
        <taxon>Bilophila</taxon>
    </lineage>
</organism>
<protein>
    <submittedName>
        <fullName evidence="2">Amidohydrolase</fullName>
    </submittedName>
</protein>
<evidence type="ECO:0000313" key="2">
    <source>
        <dbReference type="EMBL" id="HIW78457.1"/>
    </source>
</evidence>
<dbReference type="InterPro" id="IPR011059">
    <property type="entry name" value="Metal-dep_hydrolase_composite"/>
</dbReference>
<evidence type="ECO:0000313" key="3">
    <source>
        <dbReference type="Proteomes" id="UP000824264"/>
    </source>
</evidence>
<dbReference type="SUPFAM" id="SSF51338">
    <property type="entry name" value="Composite domain of metallo-dependent hydrolases"/>
    <property type="match status" value="1"/>
</dbReference>
<dbReference type="InterPro" id="IPR013108">
    <property type="entry name" value="Amidohydro_3"/>
</dbReference>
<dbReference type="Gene3D" id="3.10.310.70">
    <property type="match status" value="1"/>
</dbReference>
<comment type="caution">
    <text evidence="2">The sequence shown here is derived from an EMBL/GenBank/DDBJ whole genome shotgun (WGS) entry which is preliminary data.</text>
</comment>
<dbReference type="Gene3D" id="3.20.20.140">
    <property type="entry name" value="Metal-dependent hydrolases"/>
    <property type="match status" value="1"/>
</dbReference>
<name>A0A9D1R1P3_9BACT</name>
<dbReference type="PANTHER" id="PTHR22642">
    <property type="entry name" value="IMIDAZOLONEPROPIONASE"/>
    <property type="match status" value="1"/>
</dbReference>
<proteinExistence type="predicted"/>
<gene>
    <name evidence="2" type="ORF">H9874_04845</name>
</gene>
<dbReference type="AlphaFoldDB" id="A0A9D1R1P3"/>
<accession>A0A9D1R1P3</accession>
<dbReference type="CDD" id="cd01300">
    <property type="entry name" value="YtcJ_like"/>
    <property type="match status" value="1"/>
</dbReference>
<dbReference type="EMBL" id="DXGI01000173">
    <property type="protein sequence ID" value="HIW78457.1"/>
    <property type="molecule type" value="Genomic_DNA"/>
</dbReference>
<reference evidence="2" key="1">
    <citation type="journal article" date="2021" name="PeerJ">
        <title>Extensive microbial diversity within the chicken gut microbiome revealed by metagenomics and culture.</title>
        <authorList>
            <person name="Gilroy R."/>
            <person name="Ravi A."/>
            <person name="Getino M."/>
            <person name="Pursley I."/>
            <person name="Horton D.L."/>
            <person name="Alikhan N.F."/>
            <person name="Baker D."/>
            <person name="Gharbi K."/>
            <person name="Hall N."/>
            <person name="Watson M."/>
            <person name="Adriaenssens E.M."/>
            <person name="Foster-Nyarko E."/>
            <person name="Jarju S."/>
            <person name="Secka A."/>
            <person name="Antonio M."/>
            <person name="Oren A."/>
            <person name="Chaudhuri R.R."/>
            <person name="La Ragione R."/>
            <person name="Hildebrand F."/>
            <person name="Pallen M.J."/>
        </authorList>
    </citation>
    <scope>NUCLEOTIDE SEQUENCE</scope>
    <source>
        <strain evidence="2">ChiSxjej5B17-1746</strain>
    </source>
</reference>
<dbReference type="Pfam" id="PF07969">
    <property type="entry name" value="Amidohydro_3"/>
    <property type="match status" value="1"/>
</dbReference>
<sequence>METASHIYRNGTILTMNSGGTRAEALAVRDGIILAAGSERQIMALAGKDTVITDLRGRTMLPGFIDGHSHFVSAGLMAATQLDLSSPPVGGVRNIAEIKELVRRKAAETPKGGWIIGFGYDDTGLEDKRHPLASDLDEVAPDHLVLLRHVSGHLSTCNSRALALANYTKDTPNPVGGVIRRDEHGNPNGVLEEPPAREPLFRHIPSPSDEDWMNGIKAACAAYTAKGVTSAQDGFTARDDWKALQEAHARGLLKNRVQILPGASRMDISQFNTHVSGTQLTADKKISLGAVKLLADGSLQCYTGYLSNPYHKVIYDLPGGADWRGYPMEHAYSFTDRVVELHRQGWQIAIHGNGDDAIQMILDAYEEAQKRYPRADARHIVIHCQTVREDQLDRIKRLGVVPSFFVVHTYFWGDRHYEIFLGPDRAERISPLRSAVRRGILFSNHNDTFVTPIDPLLSVWSAVNRRTSGGRTLGAGQTIPVMEALRSVTSWAAYQACEENIKGSLEAGKLADMVVLEENPLEVDPLTIKDIRVLATIVGDEIVYGSLD</sequence>